<dbReference type="Pfam" id="PF12833">
    <property type="entry name" value="HTH_18"/>
    <property type="match status" value="1"/>
</dbReference>
<evidence type="ECO:0000313" key="8">
    <source>
        <dbReference type="EMBL" id="VYT35546.1"/>
    </source>
</evidence>
<dbReference type="Proteomes" id="UP000095606">
    <property type="component" value="Unassembled WGS sequence"/>
</dbReference>
<evidence type="ECO:0000313" key="9">
    <source>
        <dbReference type="Proteomes" id="UP000095606"/>
    </source>
</evidence>
<dbReference type="SMART" id="SM00342">
    <property type="entry name" value="HTH_ARAC"/>
    <property type="match status" value="1"/>
</dbReference>
<evidence type="ECO:0000313" key="10">
    <source>
        <dbReference type="Proteomes" id="UP001060104"/>
    </source>
</evidence>
<proteinExistence type="predicted"/>
<dbReference type="PANTHER" id="PTHR43280:SF2">
    <property type="entry name" value="HTH-TYPE TRANSCRIPTIONAL REGULATOR EXSA"/>
    <property type="match status" value="1"/>
</dbReference>
<evidence type="ECO:0000256" key="1">
    <source>
        <dbReference type="ARBA" id="ARBA00023015"/>
    </source>
</evidence>
<protein>
    <submittedName>
        <fullName evidence="6 7">Transcriptional regulator</fullName>
    </submittedName>
    <submittedName>
        <fullName evidence="8">Transcriptional activator FtrA</fullName>
    </submittedName>
</protein>
<evidence type="ECO:0000259" key="5">
    <source>
        <dbReference type="PROSITE" id="PS01124"/>
    </source>
</evidence>
<accession>A0A174QSI8</accession>
<keyword evidence="4" id="KW-0472">Membrane</keyword>
<keyword evidence="4" id="KW-0812">Transmembrane</keyword>
<feature type="transmembrane region" description="Helical" evidence="4">
    <location>
        <begin position="102"/>
        <end position="122"/>
    </location>
</feature>
<evidence type="ECO:0000256" key="4">
    <source>
        <dbReference type="SAM" id="Phobius"/>
    </source>
</evidence>
<sequence length="375" mass="43258">MKSLFILQLVCCVITAMLALQLAMASLQVRWKVWRYEISRWILVASMLFFSVHYLLQMIHGLRAQGTDVGAAFNILFYTPVAFAITLSIINIESTGNKVRRYCLRGMMAYILIAIVFVIGMFKSQSLHIGNMLYVMLGLFVASMAYFILIIRKETKARKQKLMENFGIDLIPYVRYSQASIILLYFAAGLLPVAILFNTLLYIIGPLILLSVIFFVHTFIAMGYYITPKEVIPEENDAEAKVTEAEDMKDGKNTHGTNILTANRKMEIELALKKWCEEGFYKDYEVNIYSLATKLGYKKNELTEYFNQSEYTNFRTWLSDIRFNEAVRMMKANPEYSIDAISTECGFSSHTWIYRIFKQKTGMSPSQWRKQFASI</sequence>
<dbReference type="EMBL" id="CZAE01000017">
    <property type="protein sequence ID" value="CUP76233.1"/>
    <property type="molecule type" value="Genomic_DNA"/>
</dbReference>
<dbReference type="PANTHER" id="PTHR43280">
    <property type="entry name" value="ARAC-FAMILY TRANSCRIPTIONAL REGULATOR"/>
    <property type="match status" value="1"/>
</dbReference>
<dbReference type="InterPro" id="IPR009057">
    <property type="entry name" value="Homeodomain-like_sf"/>
</dbReference>
<dbReference type="GO" id="GO:0043565">
    <property type="term" value="F:sequence-specific DNA binding"/>
    <property type="evidence" value="ECO:0007669"/>
    <property type="project" value="InterPro"/>
</dbReference>
<evidence type="ECO:0000313" key="6">
    <source>
        <dbReference type="EMBL" id="CUP76233.1"/>
    </source>
</evidence>
<feature type="transmembrane region" description="Helical" evidence="4">
    <location>
        <begin position="6"/>
        <end position="29"/>
    </location>
</feature>
<feature type="domain" description="HTH araC/xylS-type" evidence="5">
    <location>
        <begin position="270"/>
        <end position="371"/>
    </location>
</feature>
<dbReference type="InterPro" id="IPR018060">
    <property type="entry name" value="HTH_AraC"/>
</dbReference>
<dbReference type="EMBL" id="CACRSZ010000056">
    <property type="protein sequence ID" value="VYT35546.1"/>
    <property type="molecule type" value="Genomic_DNA"/>
</dbReference>
<keyword evidence="10" id="KW-1185">Reference proteome</keyword>
<dbReference type="AlphaFoldDB" id="A0A174QSI8"/>
<accession>A0A6N2W838</accession>
<dbReference type="Gene3D" id="1.10.10.60">
    <property type="entry name" value="Homeodomain-like"/>
    <property type="match status" value="1"/>
</dbReference>
<reference evidence="8" key="2">
    <citation type="submission" date="2019-11" db="EMBL/GenBank/DDBJ databases">
        <authorList>
            <person name="Feng L."/>
        </authorList>
    </citation>
    <scope>NUCLEOTIDE SEQUENCE</scope>
    <source>
        <strain evidence="8">BfaecisLFYP10</strain>
    </source>
</reference>
<reference evidence="7" key="3">
    <citation type="submission" date="2022-08" db="EMBL/GenBank/DDBJ databases">
        <title>Genome Sequencing of Bacteroides fragilis Group Isolates with Nanopore Technology.</title>
        <authorList>
            <person name="Tisza M.J."/>
            <person name="Smith D."/>
            <person name="Dekker J.P."/>
        </authorList>
    </citation>
    <scope>NUCLEOTIDE SEQUENCE</scope>
    <source>
        <strain evidence="7">BFG-527</strain>
    </source>
</reference>
<evidence type="ECO:0000313" key="7">
    <source>
        <dbReference type="EMBL" id="UVQ74750.1"/>
    </source>
</evidence>
<feature type="transmembrane region" description="Helical" evidence="4">
    <location>
        <begin position="41"/>
        <end position="59"/>
    </location>
</feature>
<gene>
    <name evidence="8" type="ORF">BFLFYP10_02626</name>
    <name evidence="6" type="ORF">ERS852461_03326</name>
    <name evidence="7" type="ORF">NXY30_28135</name>
</gene>
<feature type="transmembrane region" description="Helical" evidence="4">
    <location>
        <begin position="203"/>
        <end position="226"/>
    </location>
</feature>
<keyword evidence="1" id="KW-0805">Transcription regulation</keyword>
<dbReference type="SUPFAM" id="SSF46689">
    <property type="entry name" value="Homeodomain-like"/>
    <property type="match status" value="1"/>
</dbReference>
<keyword evidence="2" id="KW-0238">DNA-binding</keyword>
<feature type="transmembrane region" description="Helical" evidence="4">
    <location>
        <begin position="71"/>
        <end position="90"/>
    </location>
</feature>
<dbReference type="PROSITE" id="PS01124">
    <property type="entry name" value="HTH_ARAC_FAMILY_2"/>
    <property type="match status" value="1"/>
</dbReference>
<feature type="transmembrane region" description="Helical" evidence="4">
    <location>
        <begin position="134"/>
        <end position="152"/>
    </location>
</feature>
<dbReference type="EMBL" id="CP103141">
    <property type="protein sequence ID" value="UVQ74750.1"/>
    <property type="molecule type" value="Genomic_DNA"/>
</dbReference>
<dbReference type="GO" id="GO:0003700">
    <property type="term" value="F:DNA-binding transcription factor activity"/>
    <property type="evidence" value="ECO:0007669"/>
    <property type="project" value="InterPro"/>
</dbReference>
<evidence type="ECO:0000256" key="3">
    <source>
        <dbReference type="ARBA" id="ARBA00023163"/>
    </source>
</evidence>
<dbReference type="Proteomes" id="UP001060104">
    <property type="component" value="Chromosome"/>
</dbReference>
<organism evidence="6 9">
    <name type="scientific">Bacteroides faecis</name>
    <dbReference type="NCBI Taxonomy" id="674529"/>
    <lineage>
        <taxon>Bacteria</taxon>
        <taxon>Pseudomonadati</taxon>
        <taxon>Bacteroidota</taxon>
        <taxon>Bacteroidia</taxon>
        <taxon>Bacteroidales</taxon>
        <taxon>Bacteroidaceae</taxon>
        <taxon>Bacteroides</taxon>
    </lineage>
</organism>
<reference evidence="6 9" key="1">
    <citation type="submission" date="2015-09" db="EMBL/GenBank/DDBJ databases">
        <authorList>
            <consortium name="Pathogen Informatics"/>
        </authorList>
    </citation>
    <scope>NUCLEOTIDE SEQUENCE [LARGE SCALE GENOMIC DNA]</scope>
    <source>
        <strain evidence="6 9">2789STDY5834846</strain>
    </source>
</reference>
<keyword evidence="4" id="KW-1133">Transmembrane helix</keyword>
<keyword evidence="3" id="KW-0804">Transcription</keyword>
<dbReference type="RefSeq" id="WP_004312658.1">
    <property type="nucleotide sequence ID" value="NZ_CACRSZ010000056.1"/>
</dbReference>
<name>A0A174QSI8_9BACE</name>
<dbReference type="GeneID" id="92989236"/>
<evidence type="ECO:0000256" key="2">
    <source>
        <dbReference type="ARBA" id="ARBA00023125"/>
    </source>
</evidence>
<feature type="transmembrane region" description="Helical" evidence="4">
    <location>
        <begin position="173"/>
        <end position="197"/>
    </location>
</feature>